<keyword evidence="3 6" id="KW-0808">Transferase</keyword>
<dbReference type="EMBL" id="CP001275">
    <property type="protein sequence ID" value="ACM06349.1"/>
    <property type="molecule type" value="Genomic_DNA"/>
</dbReference>
<dbReference type="PANTHER" id="PTHR42681:SF1">
    <property type="entry name" value="MALONYL-COA-ACYL CARRIER PROTEIN TRANSACYLASE, MITOCHONDRIAL"/>
    <property type="match status" value="1"/>
</dbReference>
<keyword evidence="10" id="KW-1185">Reference proteome</keyword>
<evidence type="ECO:0000256" key="6">
    <source>
        <dbReference type="PIRNR" id="PIRNR000446"/>
    </source>
</evidence>
<dbReference type="InterPro" id="IPR014043">
    <property type="entry name" value="Acyl_transferase_dom"/>
</dbReference>
<evidence type="ECO:0000313" key="10">
    <source>
        <dbReference type="Proteomes" id="UP000000447"/>
    </source>
</evidence>
<keyword evidence="4 6" id="KW-0012">Acyltransferase</keyword>
<dbReference type="InterPro" id="IPR004410">
    <property type="entry name" value="Malonyl_CoA-ACP_transAc_FabD"/>
</dbReference>
<dbReference type="InterPro" id="IPR016035">
    <property type="entry name" value="Acyl_Trfase/lysoPLipase"/>
</dbReference>
<dbReference type="GO" id="GO:0005835">
    <property type="term" value="C:fatty acid synthase complex"/>
    <property type="evidence" value="ECO:0007669"/>
    <property type="project" value="InterPro"/>
</dbReference>
<evidence type="ECO:0000256" key="4">
    <source>
        <dbReference type="ARBA" id="ARBA00023315"/>
    </source>
</evidence>
<dbReference type="PRINTS" id="PR01483">
    <property type="entry name" value="FASYNTHASE"/>
</dbReference>
<feature type="active site" evidence="7">
    <location>
        <position position="209"/>
    </location>
</feature>
<evidence type="ECO:0000256" key="7">
    <source>
        <dbReference type="PIRSR" id="PIRSR000446-1"/>
    </source>
</evidence>
<dbReference type="SMART" id="SM00827">
    <property type="entry name" value="PKS_AT"/>
    <property type="match status" value="1"/>
</dbReference>
<dbReference type="HOGENOM" id="CLU_030558_0_1_0"/>
<name>B9L0C9_THERP</name>
<comment type="catalytic activity">
    <reaction evidence="5 6">
        <text>holo-[ACP] + malonyl-CoA = malonyl-[ACP] + CoA</text>
        <dbReference type="Rhea" id="RHEA:41792"/>
        <dbReference type="Rhea" id="RHEA-COMP:9623"/>
        <dbReference type="Rhea" id="RHEA-COMP:9685"/>
        <dbReference type="ChEBI" id="CHEBI:57287"/>
        <dbReference type="ChEBI" id="CHEBI:57384"/>
        <dbReference type="ChEBI" id="CHEBI:64479"/>
        <dbReference type="ChEBI" id="CHEBI:78449"/>
        <dbReference type="EC" id="2.3.1.39"/>
    </reaction>
</comment>
<proteinExistence type="inferred from homology"/>
<evidence type="ECO:0000256" key="5">
    <source>
        <dbReference type="ARBA" id="ARBA00048462"/>
    </source>
</evidence>
<feature type="active site" evidence="7">
    <location>
        <position position="107"/>
    </location>
</feature>
<evidence type="ECO:0000256" key="2">
    <source>
        <dbReference type="ARBA" id="ARBA00018953"/>
    </source>
</evidence>
<dbReference type="Proteomes" id="UP000000447">
    <property type="component" value="Chromosome"/>
</dbReference>
<organism evidence="9 10">
    <name type="scientific">Thermomicrobium roseum (strain ATCC 27502 / DSM 5159 / P-2)</name>
    <dbReference type="NCBI Taxonomy" id="309801"/>
    <lineage>
        <taxon>Bacteria</taxon>
        <taxon>Pseudomonadati</taxon>
        <taxon>Thermomicrobiota</taxon>
        <taxon>Thermomicrobia</taxon>
        <taxon>Thermomicrobiales</taxon>
        <taxon>Thermomicrobiaceae</taxon>
        <taxon>Thermomicrobium</taxon>
    </lineage>
</organism>
<dbReference type="InterPro" id="IPR050858">
    <property type="entry name" value="Mal-CoA-ACP_Trans/PKS_FabD"/>
</dbReference>
<dbReference type="InterPro" id="IPR003965">
    <property type="entry name" value="Fatty_acid_synthase"/>
</dbReference>
<dbReference type="NCBIfam" id="TIGR00128">
    <property type="entry name" value="fabD"/>
    <property type="match status" value="1"/>
</dbReference>
<feature type="domain" description="Malonyl-CoA:ACP transacylase (MAT)" evidence="8">
    <location>
        <begin position="21"/>
        <end position="320"/>
    </location>
</feature>
<protein>
    <recommendedName>
        <fullName evidence="2 6">Malonyl CoA-acyl carrier protein transacylase</fullName>
        <ecNumber evidence="1 6">2.3.1.39</ecNumber>
    </recommendedName>
</protein>
<dbReference type="GO" id="GO:0004312">
    <property type="term" value="F:fatty acid synthase activity"/>
    <property type="evidence" value="ECO:0007669"/>
    <property type="project" value="InterPro"/>
</dbReference>
<reference evidence="9 10" key="1">
    <citation type="journal article" date="2009" name="PLoS ONE">
        <title>Complete genome sequence of the aerobic CO-oxidizing thermophile Thermomicrobium roseum.</title>
        <authorList>
            <person name="Wu D."/>
            <person name="Raymond J."/>
            <person name="Wu M."/>
            <person name="Chatterji S."/>
            <person name="Ren Q."/>
            <person name="Graham J.E."/>
            <person name="Bryant D.A."/>
            <person name="Robb F."/>
            <person name="Colman A."/>
            <person name="Tallon L.J."/>
            <person name="Badger J.H."/>
            <person name="Madupu R."/>
            <person name="Ward N.L."/>
            <person name="Eisen J.A."/>
        </authorList>
    </citation>
    <scope>NUCLEOTIDE SEQUENCE [LARGE SCALE GENOMIC DNA]</scope>
    <source>
        <strain evidence="10">ATCC 27502 / DSM 5159 / P-2</strain>
    </source>
</reference>
<evidence type="ECO:0000256" key="1">
    <source>
        <dbReference type="ARBA" id="ARBA00013258"/>
    </source>
</evidence>
<gene>
    <name evidence="9" type="primary">fabD</name>
    <name evidence="9" type="ordered locus">trd_1622</name>
</gene>
<dbReference type="GO" id="GO:0005829">
    <property type="term" value="C:cytosol"/>
    <property type="evidence" value="ECO:0007669"/>
    <property type="project" value="TreeGrafter"/>
</dbReference>
<dbReference type="InterPro" id="IPR001227">
    <property type="entry name" value="Ac_transferase_dom_sf"/>
</dbReference>
<sequence length="327" mass="35505">MFAGVRVAFDAEDERMQDAWVFPGQGSQWVGMGRDLASEDALARAVFEEADAVLGFPLSRIVFEGPEEELAATRHQQPALLATSIAYLRVLEARGLLPVPRVVAGHSLGEYTALVAVGSLTLADALRLVRRRGELMETYGRGGMLAVIGLDRERLAAIASEAGVELANENAPNQLTLSGPDEALERAAELARGAGARRVVRLPVNAAFHSRWMRPVADALALELANIPIRTPSVPLIACSDARVLTDPEDLRRELVEQIASPVRWVAVVQRALDLGVAHFWEIGPGQVLSGLIRRIAPTAEITTAEQLLRAEDVSLVRQERVAKEER</sequence>
<dbReference type="GO" id="GO:0006633">
    <property type="term" value="P:fatty acid biosynthetic process"/>
    <property type="evidence" value="ECO:0007669"/>
    <property type="project" value="InterPro"/>
</dbReference>
<dbReference type="AlphaFoldDB" id="B9L0C9"/>
<dbReference type="Gene3D" id="3.30.70.250">
    <property type="entry name" value="Malonyl-CoA ACP transacylase, ACP-binding"/>
    <property type="match status" value="1"/>
</dbReference>
<evidence type="ECO:0000313" key="9">
    <source>
        <dbReference type="EMBL" id="ACM06349.1"/>
    </source>
</evidence>
<dbReference type="GO" id="GO:0004314">
    <property type="term" value="F:[acyl-carrier-protein] S-malonyltransferase activity"/>
    <property type="evidence" value="ECO:0007669"/>
    <property type="project" value="UniProtKB-EC"/>
</dbReference>
<dbReference type="EC" id="2.3.1.39" evidence="1 6"/>
<accession>B9L0C9</accession>
<dbReference type="KEGG" id="tro:trd_1622"/>
<dbReference type="SUPFAM" id="SSF55048">
    <property type="entry name" value="Probable ACP-binding domain of malonyl-CoA ACP transacylase"/>
    <property type="match status" value="1"/>
</dbReference>
<dbReference type="Pfam" id="PF00698">
    <property type="entry name" value="Acyl_transf_1"/>
    <property type="match status" value="1"/>
</dbReference>
<evidence type="ECO:0000256" key="3">
    <source>
        <dbReference type="ARBA" id="ARBA00022679"/>
    </source>
</evidence>
<dbReference type="PANTHER" id="PTHR42681">
    <property type="entry name" value="MALONYL-COA-ACYL CARRIER PROTEIN TRANSACYLASE, MITOCHONDRIAL"/>
    <property type="match status" value="1"/>
</dbReference>
<dbReference type="Gene3D" id="3.40.366.10">
    <property type="entry name" value="Malonyl-Coenzyme A Acyl Carrier Protein, domain 2"/>
    <property type="match status" value="1"/>
</dbReference>
<dbReference type="eggNOG" id="COG0331">
    <property type="taxonomic scope" value="Bacteria"/>
</dbReference>
<comment type="similarity">
    <text evidence="6">Belongs to the fabD family.</text>
</comment>
<dbReference type="InterPro" id="IPR024925">
    <property type="entry name" value="Malonyl_CoA-ACP_transAc"/>
</dbReference>
<evidence type="ECO:0000259" key="8">
    <source>
        <dbReference type="SMART" id="SM00827"/>
    </source>
</evidence>
<dbReference type="InterPro" id="IPR016036">
    <property type="entry name" value="Malonyl_transacylase_ACP-bd"/>
</dbReference>
<dbReference type="STRING" id="309801.trd_1622"/>
<dbReference type="PIRSF" id="PIRSF000446">
    <property type="entry name" value="Mct"/>
    <property type="match status" value="1"/>
</dbReference>
<dbReference type="SUPFAM" id="SSF52151">
    <property type="entry name" value="FabD/lysophospholipase-like"/>
    <property type="match status" value="1"/>
</dbReference>